<dbReference type="GO" id="GO:0005886">
    <property type="term" value="C:plasma membrane"/>
    <property type="evidence" value="ECO:0007669"/>
    <property type="project" value="UniProtKB-SubCell"/>
</dbReference>
<dbReference type="KEGG" id="pamo:BAR1_08620"/>
<dbReference type="PROSITE" id="PS50112">
    <property type="entry name" value="PAS"/>
    <property type="match status" value="1"/>
</dbReference>
<dbReference type="Gene3D" id="1.10.287.130">
    <property type="match status" value="1"/>
</dbReference>
<dbReference type="EC" id="2.7.13.3" evidence="3"/>
<keyword evidence="4" id="KW-1003">Cell membrane</keyword>
<keyword evidence="5" id="KW-0597">Phosphoprotein</keyword>
<reference evidence="18 19" key="1">
    <citation type="submission" date="2018-09" db="EMBL/GenBank/DDBJ databases">
        <title>Profundibacter amoris BAR1 gen. nov., sp. nov., a new member of the Roseobacter clade isolated at Lokis Castle Vent Field on the Arctic Mid-Oceanic Ridge.</title>
        <authorList>
            <person name="Le Moine Bauer S."/>
            <person name="Sjoeberg A.G."/>
            <person name="L'Haridon S."/>
            <person name="Stokke R."/>
            <person name="Roalkvam I."/>
            <person name="Steen I.H."/>
            <person name="Dahle H."/>
        </authorList>
    </citation>
    <scope>NUCLEOTIDE SEQUENCE [LARGE SCALE GENOMIC DNA]</scope>
    <source>
        <strain evidence="18 19">BAR1</strain>
    </source>
</reference>
<dbReference type="InterPro" id="IPR003661">
    <property type="entry name" value="HisK_dim/P_dom"/>
</dbReference>
<dbReference type="SUPFAM" id="SSF47384">
    <property type="entry name" value="Homodimeric domain of signal transducing histidine kinase"/>
    <property type="match status" value="1"/>
</dbReference>
<evidence type="ECO:0000256" key="1">
    <source>
        <dbReference type="ARBA" id="ARBA00000085"/>
    </source>
</evidence>
<dbReference type="SUPFAM" id="SSF158472">
    <property type="entry name" value="HAMP domain-like"/>
    <property type="match status" value="1"/>
</dbReference>
<dbReference type="Pfam" id="PF00512">
    <property type="entry name" value="HisKA"/>
    <property type="match status" value="1"/>
</dbReference>
<evidence type="ECO:0000259" key="15">
    <source>
        <dbReference type="PROSITE" id="PS50109"/>
    </source>
</evidence>
<accession>A0A347UGL2</accession>
<dbReference type="InterPro" id="IPR003660">
    <property type="entry name" value="HAMP_dom"/>
</dbReference>
<dbReference type="CDD" id="cd06225">
    <property type="entry name" value="HAMP"/>
    <property type="match status" value="1"/>
</dbReference>
<dbReference type="Gene3D" id="3.30.450.290">
    <property type="match status" value="1"/>
</dbReference>
<keyword evidence="19" id="KW-1185">Reference proteome</keyword>
<dbReference type="InterPro" id="IPR004358">
    <property type="entry name" value="Sig_transdc_His_kin-like_C"/>
</dbReference>
<dbReference type="SMART" id="SM00387">
    <property type="entry name" value="HATPase_c"/>
    <property type="match status" value="1"/>
</dbReference>
<dbReference type="SMART" id="SM00388">
    <property type="entry name" value="HisKA"/>
    <property type="match status" value="1"/>
</dbReference>
<dbReference type="InterPro" id="IPR013767">
    <property type="entry name" value="PAS_fold"/>
</dbReference>
<comment type="subcellular location">
    <subcellularLocation>
        <location evidence="2">Cell membrane</location>
        <topology evidence="2">Multi-pass membrane protein</topology>
    </subcellularLocation>
</comment>
<keyword evidence="10" id="KW-0067">ATP-binding</keyword>
<dbReference type="CDD" id="cd00130">
    <property type="entry name" value="PAS"/>
    <property type="match status" value="1"/>
</dbReference>
<dbReference type="SMART" id="SM00091">
    <property type="entry name" value="PAS"/>
    <property type="match status" value="1"/>
</dbReference>
<evidence type="ECO:0000313" key="19">
    <source>
        <dbReference type="Proteomes" id="UP000261704"/>
    </source>
</evidence>
<organism evidence="18 19">
    <name type="scientific">Profundibacter amoris</name>
    <dbReference type="NCBI Taxonomy" id="2171755"/>
    <lineage>
        <taxon>Bacteria</taxon>
        <taxon>Pseudomonadati</taxon>
        <taxon>Pseudomonadota</taxon>
        <taxon>Alphaproteobacteria</taxon>
        <taxon>Rhodobacterales</taxon>
        <taxon>Paracoccaceae</taxon>
        <taxon>Profundibacter</taxon>
    </lineage>
</organism>
<dbReference type="GO" id="GO:0000155">
    <property type="term" value="F:phosphorelay sensor kinase activity"/>
    <property type="evidence" value="ECO:0007669"/>
    <property type="project" value="InterPro"/>
</dbReference>
<dbReference type="InterPro" id="IPR003594">
    <property type="entry name" value="HATPase_dom"/>
</dbReference>
<evidence type="ECO:0000256" key="12">
    <source>
        <dbReference type="ARBA" id="ARBA00023012"/>
    </source>
</evidence>
<evidence type="ECO:0000256" key="6">
    <source>
        <dbReference type="ARBA" id="ARBA00022679"/>
    </source>
</evidence>
<dbReference type="GO" id="GO:0007234">
    <property type="term" value="P:osmosensory signaling via phosphorelay pathway"/>
    <property type="evidence" value="ECO:0007669"/>
    <property type="project" value="TreeGrafter"/>
</dbReference>
<name>A0A347UGL2_9RHOB</name>
<evidence type="ECO:0000256" key="8">
    <source>
        <dbReference type="ARBA" id="ARBA00022741"/>
    </source>
</evidence>
<keyword evidence="9" id="KW-0418">Kinase</keyword>
<dbReference type="SUPFAM" id="SSF103190">
    <property type="entry name" value="Sensory domain-like"/>
    <property type="match status" value="1"/>
</dbReference>
<dbReference type="SUPFAM" id="SSF55785">
    <property type="entry name" value="PYP-like sensor domain (PAS domain)"/>
    <property type="match status" value="1"/>
</dbReference>
<dbReference type="InterPro" id="IPR050351">
    <property type="entry name" value="BphY/WalK/GraS-like"/>
</dbReference>
<evidence type="ECO:0000256" key="5">
    <source>
        <dbReference type="ARBA" id="ARBA00022553"/>
    </source>
</evidence>
<evidence type="ECO:0000259" key="17">
    <source>
        <dbReference type="PROSITE" id="PS50885"/>
    </source>
</evidence>
<dbReference type="EMBL" id="CP032125">
    <property type="protein sequence ID" value="AXX97990.1"/>
    <property type="molecule type" value="Genomic_DNA"/>
</dbReference>
<dbReference type="Pfam" id="PF00672">
    <property type="entry name" value="HAMP"/>
    <property type="match status" value="1"/>
</dbReference>
<dbReference type="GO" id="GO:0000156">
    <property type="term" value="F:phosphorelay response regulator activity"/>
    <property type="evidence" value="ECO:0007669"/>
    <property type="project" value="TreeGrafter"/>
</dbReference>
<sequence length="632" mass="69511">MNLPAPILRLHHWIGASLQRKLVMAIGILLVLVSALFLLVVSAFYKERLVTEHARASMQINHVMQAALENAMLKRDIPGLKAILQDMGKQPAIARVMILNPEFEVRFSSDPTRLNLRLDEDIIKQALDSQSQQSLFLQSEQFGEVLRSINPVQNQTACSTCHGELSEHPVNGLLVVDYKAQSIRHEATASALKLAALGLLVIAVVCLGIWFALVRLVITPLGEVEKATKALSQGQFDRQVPVRGNDEIARLGSSFNRMSDQLRQSLQQLRQSEHFLQALIDAIPDGIRVIDPDFRILKANAAYCAQVGQPMDQVVGNMCYASSHGRDTQCPYTMVRCPVVELCQQNGDQMTAQDKHIGVDGNELYVEVSSARVDMMIDGKTVPCVVESIRNLDEQAKISQQQRLSEIGLLAAGVAHEIYNPLSSIDLGLTALQSDLEANEAAKTLEYFETIRTEIQNCIKITDSLLLLSAPAGNVQNLITLDEVVPETLSLLHYEAEQTGVTITHDIPERSRILGSDSDIRMLVINLAMNAIHAMPEGGNLHVTTRREDGNIVLTVSDQGVGIAPQDLSSIFMPFWSRRADASTGRGLGLSIVRAILDRNNAKIEVESTLGKGSTFYVRFPDADHEVQDGNA</sequence>
<dbReference type="InterPro" id="IPR000014">
    <property type="entry name" value="PAS"/>
</dbReference>
<dbReference type="CDD" id="cd00082">
    <property type="entry name" value="HisKA"/>
    <property type="match status" value="1"/>
</dbReference>
<keyword evidence="12" id="KW-0902">Two-component regulatory system</keyword>
<dbReference type="RefSeq" id="WP_118942646.1">
    <property type="nucleotide sequence ID" value="NZ_CP032125.1"/>
</dbReference>
<dbReference type="Gene3D" id="6.10.340.10">
    <property type="match status" value="1"/>
</dbReference>
<dbReference type="InterPro" id="IPR036097">
    <property type="entry name" value="HisK_dim/P_sf"/>
</dbReference>
<evidence type="ECO:0000256" key="14">
    <source>
        <dbReference type="SAM" id="Phobius"/>
    </source>
</evidence>
<dbReference type="Gene3D" id="3.30.565.10">
    <property type="entry name" value="Histidine kinase-like ATPase, C-terminal domain"/>
    <property type="match status" value="1"/>
</dbReference>
<evidence type="ECO:0000256" key="10">
    <source>
        <dbReference type="ARBA" id="ARBA00022840"/>
    </source>
</evidence>
<feature type="transmembrane region" description="Helical" evidence="14">
    <location>
        <begin position="22"/>
        <end position="45"/>
    </location>
</feature>
<comment type="catalytic activity">
    <reaction evidence="1">
        <text>ATP + protein L-histidine = ADP + protein N-phospho-L-histidine.</text>
        <dbReference type="EC" id="2.7.13.3"/>
    </reaction>
</comment>
<evidence type="ECO:0000313" key="18">
    <source>
        <dbReference type="EMBL" id="AXX97990.1"/>
    </source>
</evidence>
<dbReference type="Gene3D" id="3.30.450.20">
    <property type="entry name" value="PAS domain"/>
    <property type="match status" value="1"/>
</dbReference>
<dbReference type="GO" id="GO:0006355">
    <property type="term" value="P:regulation of DNA-templated transcription"/>
    <property type="evidence" value="ECO:0007669"/>
    <property type="project" value="InterPro"/>
</dbReference>
<dbReference type="InterPro" id="IPR005467">
    <property type="entry name" value="His_kinase_dom"/>
</dbReference>
<dbReference type="PROSITE" id="PS50109">
    <property type="entry name" value="HIS_KIN"/>
    <property type="match status" value="1"/>
</dbReference>
<keyword evidence="8" id="KW-0547">Nucleotide-binding</keyword>
<dbReference type="SUPFAM" id="SSF55874">
    <property type="entry name" value="ATPase domain of HSP90 chaperone/DNA topoisomerase II/histidine kinase"/>
    <property type="match status" value="1"/>
</dbReference>
<evidence type="ECO:0000256" key="7">
    <source>
        <dbReference type="ARBA" id="ARBA00022692"/>
    </source>
</evidence>
<dbReference type="NCBIfam" id="TIGR00229">
    <property type="entry name" value="sensory_box"/>
    <property type="match status" value="1"/>
</dbReference>
<feature type="transmembrane region" description="Helical" evidence="14">
    <location>
        <begin position="194"/>
        <end position="218"/>
    </location>
</feature>
<evidence type="ECO:0000256" key="4">
    <source>
        <dbReference type="ARBA" id="ARBA00022475"/>
    </source>
</evidence>
<evidence type="ECO:0000259" key="16">
    <source>
        <dbReference type="PROSITE" id="PS50112"/>
    </source>
</evidence>
<keyword evidence="6" id="KW-0808">Transferase</keyword>
<evidence type="ECO:0000256" key="2">
    <source>
        <dbReference type="ARBA" id="ARBA00004651"/>
    </source>
</evidence>
<dbReference type="PRINTS" id="PR00344">
    <property type="entry name" value="BCTRLSENSOR"/>
</dbReference>
<evidence type="ECO:0000256" key="13">
    <source>
        <dbReference type="ARBA" id="ARBA00023136"/>
    </source>
</evidence>
<dbReference type="InterPro" id="IPR035965">
    <property type="entry name" value="PAS-like_dom_sf"/>
</dbReference>
<evidence type="ECO:0000256" key="3">
    <source>
        <dbReference type="ARBA" id="ARBA00012438"/>
    </source>
</evidence>
<feature type="domain" description="Histidine kinase" evidence="15">
    <location>
        <begin position="413"/>
        <end position="624"/>
    </location>
</feature>
<dbReference type="PANTHER" id="PTHR42878:SF7">
    <property type="entry name" value="SENSOR HISTIDINE KINASE GLRK"/>
    <property type="match status" value="1"/>
</dbReference>
<keyword evidence="11 14" id="KW-1133">Transmembrane helix</keyword>
<keyword evidence="7 14" id="KW-0812">Transmembrane</keyword>
<evidence type="ECO:0000256" key="9">
    <source>
        <dbReference type="ARBA" id="ARBA00022777"/>
    </source>
</evidence>
<dbReference type="GO" id="GO:0030295">
    <property type="term" value="F:protein kinase activator activity"/>
    <property type="evidence" value="ECO:0007669"/>
    <property type="project" value="TreeGrafter"/>
</dbReference>
<dbReference type="InterPro" id="IPR029151">
    <property type="entry name" value="Sensor-like_sf"/>
</dbReference>
<dbReference type="Proteomes" id="UP000261704">
    <property type="component" value="Chromosome"/>
</dbReference>
<dbReference type="PANTHER" id="PTHR42878">
    <property type="entry name" value="TWO-COMPONENT HISTIDINE KINASE"/>
    <property type="match status" value="1"/>
</dbReference>
<feature type="domain" description="PAS" evidence="16">
    <location>
        <begin position="272"/>
        <end position="317"/>
    </location>
</feature>
<dbReference type="OrthoDB" id="9801651at2"/>
<dbReference type="Pfam" id="PF02518">
    <property type="entry name" value="HATPase_c"/>
    <property type="match status" value="1"/>
</dbReference>
<evidence type="ECO:0000256" key="11">
    <source>
        <dbReference type="ARBA" id="ARBA00022989"/>
    </source>
</evidence>
<dbReference type="GO" id="GO:0005524">
    <property type="term" value="F:ATP binding"/>
    <property type="evidence" value="ECO:0007669"/>
    <property type="project" value="UniProtKB-KW"/>
</dbReference>
<dbReference type="AlphaFoldDB" id="A0A347UGL2"/>
<feature type="domain" description="HAMP" evidence="17">
    <location>
        <begin position="215"/>
        <end position="267"/>
    </location>
</feature>
<gene>
    <name evidence="18" type="ORF">BAR1_08620</name>
</gene>
<dbReference type="PROSITE" id="PS50885">
    <property type="entry name" value="HAMP"/>
    <property type="match status" value="1"/>
</dbReference>
<dbReference type="SMART" id="SM00304">
    <property type="entry name" value="HAMP"/>
    <property type="match status" value="1"/>
</dbReference>
<dbReference type="Pfam" id="PF00989">
    <property type="entry name" value="PAS"/>
    <property type="match status" value="1"/>
</dbReference>
<keyword evidence="13 14" id="KW-0472">Membrane</keyword>
<protein>
    <recommendedName>
        <fullName evidence="3">histidine kinase</fullName>
        <ecNumber evidence="3">2.7.13.3</ecNumber>
    </recommendedName>
</protein>
<dbReference type="InterPro" id="IPR036890">
    <property type="entry name" value="HATPase_C_sf"/>
</dbReference>
<proteinExistence type="predicted"/>